<dbReference type="SUPFAM" id="SSF161098">
    <property type="entry name" value="MetI-like"/>
    <property type="match status" value="1"/>
</dbReference>
<dbReference type="PROSITE" id="PS50928">
    <property type="entry name" value="ABC_TM1"/>
    <property type="match status" value="1"/>
</dbReference>
<keyword evidence="3" id="KW-1003">Cell membrane</keyword>
<dbReference type="AlphaFoldDB" id="A0A1I0DG36"/>
<feature type="transmembrane region" description="Helical" evidence="7">
    <location>
        <begin position="174"/>
        <end position="194"/>
    </location>
</feature>
<sequence>MYKYIVRRFLMMIPVLLGVIFIVFFIMSLTPTDAAEVILGNEGTPQEIERLRDEMGLNRPLLVQYGSYVVNLLQGDMGVSYKNNMSVSAQIFEKLPNTLILASSAVLIAIVIGVPAGIISARKQYTFFDHTATVVALIGAAMPGFWLGLMGVLLFSVKLGWLPAAGMGEGPAGLLKSLLLPAFTVSSNTCAMIMRQTRSSMLEVVKQDYVDTARSKGLKESVVTIRHMLHNALIPIITVIGLQFGVLLGGSVISENVFAWPGLGRFVVDSIKNRDTPVVLGCVVVIAVLFSLVNLCVDLLYAYVDPRIKSQYSKR</sequence>
<evidence type="ECO:0000259" key="8">
    <source>
        <dbReference type="PROSITE" id="PS50928"/>
    </source>
</evidence>
<dbReference type="Gene3D" id="1.10.3720.10">
    <property type="entry name" value="MetI-like"/>
    <property type="match status" value="1"/>
</dbReference>
<protein>
    <submittedName>
        <fullName evidence="9">Peptide/nickel transport system permease protein</fullName>
    </submittedName>
</protein>
<dbReference type="CDD" id="cd06261">
    <property type="entry name" value="TM_PBP2"/>
    <property type="match status" value="1"/>
</dbReference>
<evidence type="ECO:0000313" key="9">
    <source>
        <dbReference type="EMBL" id="SET31255.1"/>
    </source>
</evidence>
<dbReference type="InterPro" id="IPR035906">
    <property type="entry name" value="MetI-like_sf"/>
</dbReference>
<reference evidence="10" key="1">
    <citation type="submission" date="2016-10" db="EMBL/GenBank/DDBJ databases">
        <authorList>
            <person name="Varghese N."/>
            <person name="Submissions S."/>
        </authorList>
    </citation>
    <scope>NUCLEOTIDE SEQUENCE [LARGE SCALE GENOMIC DNA]</scope>
    <source>
        <strain evidence="10">NLAE-zl-G277</strain>
    </source>
</reference>
<evidence type="ECO:0000256" key="3">
    <source>
        <dbReference type="ARBA" id="ARBA00022475"/>
    </source>
</evidence>
<name>A0A1I0DG36_9FIRM</name>
<accession>A0A1I0DG36</accession>
<keyword evidence="5 7" id="KW-1133">Transmembrane helix</keyword>
<feature type="transmembrane region" description="Helical" evidence="7">
    <location>
        <begin position="278"/>
        <end position="304"/>
    </location>
</feature>
<evidence type="ECO:0000256" key="4">
    <source>
        <dbReference type="ARBA" id="ARBA00022692"/>
    </source>
</evidence>
<dbReference type="InterPro" id="IPR000515">
    <property type="entry name" value="MetI-like"/>
</dbReference>
<dbReference type="Pfam" id="PF19300">
    <property type="entry name" value="BPD_transp_1_N"/>
    <property type="match status" value="1"/>
</dbReference>
<evidence type="ECO:0000256" key="2">
    <source>
        <dbReference type="ARBA" id="ARBA00022448"/>
    </source>
</evidence>
<keyword evidence="4 7" id="KW-0812">Transmembrane</keyword>
<comment type="similarity">
    <text evidence="7">Belongs to the binding-protein-dependent transport system permease family.</text>
</comment>
<dbReference type="Pfam" id="PF00528">
    <property type="entry name" value="BPD_transp_1"/>
    <property type="match status" value="1"/>
</dbReference>
<evidence type="ECO:0000256" key="5">
    <source>
        <dbReference type="ARBA" id="ARBA00022989"/>
    </source>
</evidence>
<evidence type="ECO:0000256" key="6">
    <source>
        <dbReference type="ARBA" id="ARBA00023136"/>
    </source>
</evidence>
<dbReference type="Proteomes" id="UP000198508">
    <property type="component" value="Unassembled WGS sequence"/>
</dbReference>
<evidence type="ECO:0000256" key="7">
    <source>
        <dbReference type="RuleBase" id="RU363032"/>
    </source>
</evidence>
<proteinExistence type="inferred from homology"/>
<dbReference type="PANTHER" id="PTHR43163:SF6">
    <property type="entry name" value="DIPEPTIDE TRANSPORT SYSTEM PERMEASE PROTEIN DPPB-RELATED"/>
    <property type="match status" value="1"/>
</dbReference>
<dbReference type="RefSeq" id="WP_092361439.1">
    <property type="nucleotide sequence ID" value="NZ_FOIM01000004.1"/>
</dbReference>
<feature type="transmembrane region" description="Helical" evidence="7">
    <location>
        <begin position="99"/>
        <end position="119"/>
    </location>
</feature>
<keyword evidence="6 7" id="KW-0472">Membrane</keyword>
<dbReference type="GO" id="GO:0055085">
    <property type="term" value="P:transmembrane transport"/>
    <property type="evidence" value="ECO:0007669"/>
    <property type="project" value="InterPro"/>
</dbReference>
<dbReference type="InterPro" id="IPR045621">
    <property type="entry name" value="BPD_transp_1_N"/>
</dbReference>
<dbReference type="GO" id="GO:0005886">
    <property type="term" value="C:plasma membrane"/>
    <property type="evidence" value="ECO:0007669"/>
    <property type="project" value="UniProtKB-SubCell"/>
</dbReference>
<feature type="transmembrane region" description="Helical" evidence="7">
    <location>
        <begin position="131"/>
        <end position="154"/>
    </location>
</feature>
<feature type="transmembrane region" description="Helical" evidence="7">
    <location>
        <begin position="232"/>
        <end position="253"/>
    </location>
</feature>
<dbReference type="STRING" id="460384.SAMN05216313_104172"/>
<organism evidence="9 10">
    <name type="scientific">Enterocloster lavalensis</name>
    <dbReference type="NCBI Taxonomy" id="460384"/>
    <lineage>
        <taxon>Bacteria</taxon>
        <taxon>Bacillati</taxon>
        <taxon>Bacillota</taxon>
        <taxon>Clostridia</taxon>
        <taxon>Lachnospirales</taxon>
        <taxon>Lachnospiraceae</taxon>
        <taxon>Enterocloster</taxon>
    </lineage>
</organism>
<gene>
    <name evidence="9" type="ORF">SAMN05216313_104172</name>
</gene>
<evidence type="ECO:0000256" key="1">
    <source>
        <dbReference type="ARBA" id="ARBA00004651"/>
    </source>
</evidence>
<comment type="subcellular location">
    <subcellularLocation>
        <location evidence="1 7">Cell membrane</location>
        <topology evidence="1 7">Multi-pass membrane protein</topology>
    </subcellularLocation>
</comment>
<dbReference type="PANTHER" id="PTHR43163">
    <property type="entry name" value="DIPEPTIDE TRANSPORT SYSTEM PERMEASE PROTEIN DPPB-RELATED"/>
    <property type="match status" value="1"/>
</dbReference>
<evidence type="ECO:0000313" key="10">
    <source>
        <dbReference type="Proteomes" id="UP000198508"/>
    </source>
</evidence>
<dbReference type="EMBL" id="FOIM01000004">
    <property type="protein sequence ID" value="SET31255.1"/>
    <property type="molecule type" value="Genomic_DNA"/>
</dbReference>
<feature type="domain" description="ABC transmembrane type-1" evidence="8">
    <location>
        <begin position="95"/>
        <end position="301"/>
    </location>
</feature>
<dbReference type="GeneID" id="93276222"/>
<keyword evidence="2 7" id="KW-0813">Transport</keyword>
<keyword evidence="10" id="KW-1185">Reference proteome</keyword>